<dbReference type="OrthoDB" id="2532955at2759"/>
<feature type="domain" description="Acyl-CoA thioesterase-like N-terminal HotDog" evidence="1">
    <location>
        <begin position="31"/>
        <end position="114"/>
    </location>
</feature>
<dbReference type="InterPro" id="IPR049449">
    <property type="entry name" value="TesB_ACOT8-like_N"/>
</dbReference>
<dbReference type="Gene3D" id="2.40.160.210">
    <property type="entry name" value="Acyl-CoA thioesterase, double hotdog domain"/>
    <property type="match status" value="1"/>
</dbReference>
<evidence type="ECO:0000259" key="2">
    <source>
        <dbReference type="Pfam" id="PF20789"/>
    </source>
</evidence>
<reference evidence="3 4" key="1">
    <citation type="submission" date="2019-09" db="EMBL/GenBank/DDBJ databases">
        <title>Draft genome of the ectomycorrhizal ascomycete Sphaerosporella brunnea.</title>
        <authorList>
            <consortium name="DOE Joint Genome Institute"/>
            <person name="Benucci G.M."/>
            <person name="Marozzi G."/>
            <person name="Antonielli L."/>
            <person name="Sanchez S."/>
            <person name="Marco P."/>
            <person name="Wang X."/>
            <person name="Falini L.B."/>
            <person name="Barry K."/>
            <person name="Haridas S."/>
            <person name="Lipzen A."/>
            <person name="Labutti K."/>
            <person name="Grigoriev I.V."/>
            <person name="Murat C."/>
            <person name="Martin F."/>
            <person name="Albertini E."/>
            <person name="Donnini D."/>
            <person name="Bonito G."/>
        </authorList>
    </citation>
    <scope>NUCLEOTIDE SEQUENCE [LARGE SCALE GENOMIC DNA]</scope>
    <source>
        <strain evidence="3 4">Sb_GMNB300</strain>
    </source>
</reference>
<dbReference type="AlphaFoldDB" id="A0A5J5F0W0"/>
<comment type="caution">
    <text evidence="3">The sequence shown here is derived from an EMBL/GenBank/DDBJ whole genome shotgun (WGS) entry which is preliminary data.</text>
</comment>
<dbReference type="SUPFAM" id="SSF54637">
    <property type="entry name" value="Thioesterase/thiol ester dehydrase-isomerase"/>
    <property type="match status" value="2"/>
</dbReference>
<dbReference type="InterPro" id="IPR042171">
    <property type="entry name" value="Acyl-CoA_hotdog"/>
</dbReference>
<name>A0A5J5F0W0_9PEZI</name>
<gene>
    <name evidence="3" type="ORF">FN846DRAFT_944227</name>
</gene>
<dbReference type="InterPro" id="IPR049450">
    <property type="entry name" value="ACOT8-like_C"/>
</dbReference>
<dbReference type="InterPro" id="IPR052389">
    <property type="entry name" value="Sec_Metab_Biosynth-Assoc"/>
</dbReference>
<feature type="domain" description="Acyl-CoA thioesterase-like C-terminal" evidence="2">
    <location>
        <begin position="167"/>
        <end position="270"/>
    </location>
</feature>
<protein>
    <submittedName>
        <fullName evidence="3">Thioesterase-like superfamily-domain-containing protein</fullName>
    </submittedName>
</protein>
<dbReference type="InterPro" id="IPR029069">
    <property type="entry name" value="HotDog_dom_sf"/>
</dbReference>
<organism evidence="3 4">
    <name type="scientific">Sphaerosporella brunnea</name>
    <dbReference type="NCBI Taxonomy" id="1250544"/>
    <lineage>
        <taxon>Eukaryota</taxon>
        <taxon>Fungi</taxon>
        <taxon>Dikarya</taxon>
        <taxon>Ascomycota</taxon>
        <taxon>Pezizomycotina</taxon>
        <taxon>Pezizomycetes</taxon>
        <taxon>Pezizales</taxon>
        <taxon>Pyronemataceae</taxon>
        <taxon>Sphaerosporella</taxon>
    </lineage>
</organism>
<accession>A0A5J5F0W0</accession>
<dbReference type="PANTHER" id="PTHR38110:SF4">
    <property type="entry name" value="THIOESTERASE-LIKE SUPERFAMILY-DOMAIN-CONTAINING PROTEIN"/>
    <property type="match status" value="1"/>
</dbReference>
<dbReference type="PANTHER" id="PTHR38110">
    <property type="entry name" value="CHROMOSOME 23, WHOLE GENOME SHOTGUN SEQUENCE"/>
    <property type="match status" value="1"/>
</dbReference>
<dbReference type="InParanoid" id="A0A5J5F0W0"/>
<dbReference type="Proteomes" id="UP000326924">
    <property type="component" value="Unassembled WGS sequence"/>
</dbReference>
<sequence>MHPTAASPLSLAAAVTPAPGGQPGHYTASLQPDWCIGVVPHGGYLTTLLLNASTHFLRNRQPHAIHSALTFLTRCSVGPAELRVSPLKLGRQYSFVRVLLMQAGAVCVDATITHADMLSERGATLETRRAGPLPPRDRCVQVLPENGFRVATRKLRYLVPTERVDCAVREQWVTLDDGSAQGFGVNDLGFVADMFMPIPENYRYMKQKMHWYPTLSLALDIKALPPPGGWEWLFVRIECGTIRGGRMDVDVTICDENERIVAISRHVAIIVDAARNSVKAPAGETAKL</sequence>
<evidence type="ECO:0000313" key="3">
    <source>
        <dbReference type="EMBL" id="KAA8908959.1"/>
    </source>
</evidence>
<dbReference type="Pfam" id="PF20789">
    <property type="entry name" value="4HBT_3C"/>
    <property type="match status" value="1"/>
</dbReference>
<evidence type="ECO:0000313" key="4">
    <source>
        <dbReference type="Proteomes" id="UP000326924"/>
    </source>
</evidence>
<dbReference type="EMBL" id="VXIS01000063">
    <property type="protein sequence ID" value="KAA8908959.1"/>
    <property type="molecule type" value="Genomic_DNA"/>
</dbReference>
<evidence type="ECO:0000259" key="1">
    <source>
        <dbReference type="Pfam" id="PF13622"/>
    </source>
</evidence>
<keyword evidence="4" id="KW-1185">Reference proteome</keyword>
<proteinExistence type="predicted"/>
<dbReference type="Pfam" id="PF13622">
    <property type="entry name" value="4HBT_3"/>
    <property type="match status" value="1"/>
</dbReference>